<protein>
    <recommendedName>
        <fullName evidence="2">C4-type zinc ribbon domain-containing protein</fullName>
    </recommendedName>
</protein>
<organism evidence="3">
    <name type="scientific">candidate division WOR-3 bacterium</name>
    <dbReference type="NCBI Taxonomy" id="2052148"/>
    <lineage>
        <taxon>Bacteria</taxon>
        <taxon>Bacteria division WOR-3</taxon>
    </lineage>
</organism>
<evidence type="ECO:0000313" key="3">
    <source>
        <dbReference type="EMBL" id="HEN28634.1"/>
    </source>
</evidence>
<accession>A0A7C2P5E1</accession>
<evidence type="ECO:0000256" key="1">
    <source>
        <dbReference type="SAM" id="Coils"/>
    </source>
</evidence>
<feature type="domain" description="C4-type zinc ribbon" evidence="2">
    <location>
        <begin position="207"/>
        <end position="239"/>
    </location>
</feature>
<evidence type="ECO:0000313" key="4">
    <source>
        <dbReference type="EMBL" id="HGL17613.1"/>
    </source>
</evidence>
<keyword evidence="1" id="KW-0175">Coiled coil</keyword>
<dbReference type="InterPro" id="IPR003743">
    <property type="entry name" value="Zf-RING_7"/>
</dbReference>
<feature type="coiled-coil region" evidence="1">
    <location>
        <begin position="4"/>
        <end position="170"/>
    </location>
</feature>
<dbReference type="Pfam" id="PF02591">
    <property type="entry name" value="Zn_ribbon_9"/>
    <property type="match status" value="1"/>
</dbReference>
<dbReference type="AlphaFoldDB" id="A0A7C2P5E1"/>
<name>A0A7C2P5E1_UNCW3</name>
<reference evidence="3" key="1">
    <citation type="journal article" date="2020" name="mSystems">
        <title>Genome- and Community-Level Interaction Insights into Carbon Utilization and Element Cycling Functions of Hydrothermarchaeota in Hydrothermal Sediment.</title>
        <authorList>
            <person name="Zhou Z."/>
            <person name="Liu Y."/>
            <person name="Xu W."/>
            <person name="Pan J."/>
            <person name="Luo Z.H."/>
            <person name="Li M."/>
        </authorList>
    </citation>
    <scope>NUCLEOTIDE SEQUENCE [LARGE SCALE GENOMIC DNA]</scope>
    <source>
        <strain evidence="3">SpSt-34</strain>
        <strain evidence="4">SpSt-69</strain>
    </source>
</reference>
<gene>
    <name evidence="3" type="ORF">ENQ77_08350</name>
    <name evidence="4" type="ORF">ENU66_04725</name>
</gene>
<sequence length="245" mass="29146">MNEILQIFIQIQNLDSEIEELKHKKASLPQEIQQLENEIRKLTAEKENVIASFKKEEVKLRELEVDLREIQEKIRNFQEKSRQVKSNEEYRAMISQIEHANMEKVKKEEEIVLQMELVERLQKELPERTKFLEEKKKELENAVNISKQQLAEIEGRLAINEEKKKVLLEKLPEKEKQLYLKLQSRYGSYAICRVIENELPKAEKDYVCSGCYSVLPLSFVQELKSKLMYSRCPNCGRIIYYHEEV</sequence>
<dbReference type="EMBL" id="DSOL01000239">
    <property type="protein sequence ID" value="HEN28634.1"/>
    <property type="molecule type" value="Genomic_DNA"/>
</dbReference>
<evidence type="ECO:0000259" key="2">
    <source>
        <dbReference type="Pfam" id="PF02591"/>
    </source>
</evidence>
<comment type="caution">
    <text evidence="3">The sequence shown here is derived from an EMBL/GenBank/DDBJ whole genome shotgun (WGS) entry which is preliminary data.</text>
</comment>
<proteinExistence type="predicted"/>
<dbReference type="Gene3D" id="1.10.287.1490">
    <property type="match status" value="1"/>
</dbReference>
<dbReference type="EMBL" id="DTDJ01000031">
    <property type="protein sequence ID" value="HGL17613.1"/>
    <property type="molecule type" value="Genomic_DNA"/>
</dbReference>